<evidence type="ECO:0000313" key="3">
    <source>
        <dbReference type="Proteomes" id="UP000284684"/>
    </source>
</evidence>
<sequence>MNYYVLSQKEEPGCPIGFLRADLYDKFYSNTKGVEFGFFSWYAEKIRYTTHTPFPGGMVLISKDKCYEFDVRSISRFYIVSDDFLSVCKELNVKLTDSVAIKVLSEAGEVISSKSYNAVLFQELDTRSNTDPASTFIEEDGLIFRFKKLILPVDLKLDLFKYKGLISGSNTLICSQSFKDLAVDFKGIEFTPLESVLWSAVRPI</sequence>
<dbReference type="Proteomes" id="UP000284684">
    <property type="component" value="Unassembled WGS sequence"/>
</dbReference>
<dbReference type="EMBL" id="MOBI01000044">
    <property type="protein sequence ID" value="ROM89392.1"/>
    <property type="molecule type" value="Genomic_DNA"/>
</dbReference>
<dbReference type="RefSeq" id="WP_123585340.1">
    <property type="nucleotide sequence ID" value="NZ_MOBI01000044.1"/>
</dbReference>
<evidence type="ECO:0000313" key="2">
    <source>
        <dbReference type="EMBL" id="ROM89392.1"/>
    </source>
</evidence>
<dbReference type="InterPro" id="IPR029079">
    <property type="entry name" value="Imm43"/>
</dbReference>
<protein>
    <recommendedName>
        <fullName evidence="1">Immunity protein 43 domain-containing protein</fullName>
    </recommendedName>
</protein>
<comment type="caution">
    <text evidence="2">The sequence shown here is derived from an EMBL/GenBank/DDBJ whole genome shotgun (WGS) entry which is preliminary data.</text>
</comment>
<gene>
    <name evidence="2" type="ORF">BK658_28180</name>
</gene>
<name>A0A423GIJ9_9PSED</name>
<reference evidence="2 3" key="1">
    <citation type="submission" date="2016-10" db="EMBL/GenBank/DDBJ databases">
        <title>Comparative genome analysis of multiple Pseudomonas spp. focuses on biocontrol and plant growth promoting traits.</title>
        <authorList>
            <person name="Tao X.-Y."/>
            <person name="Taylor C.G."/>
        </authorList>
    </citation>
    <scope>NUCLEOTIDE SEQUENCE [LARGE SCALE GENOMIC DNA]</scope>
    <source>
        <strain evidence="2 3">37D10</strain>
    </source>
</reference>
<evidence type="ECO:0000259" key="1">
    <source>
        <dbReference type="Pfam" id="PF15570"/>
    </source>
</evidence>
<feature type="domain" description="Immunity protein 43" evidence="1">
    <location>
        <begin position="42"/>
        <end position="196"/>
    </location>
</feature>
<proteinExistence type="predicted"/>
<dbReference type="Pfam" id="PF15570">
    <property type="entry name" value="Imm43"/>
    <property type="match status" value="1"/>
</dbReference>
<accession>A0A423GIJ9</accession>
<organism evidence="2 3">
    <name type="scientific">Pseudomonas brassicacearum</name>
    <dbReference type="NCBI Taxonomy" id="930166"/>
    <lineage>
        <taxon>Bacteria</taxon>
        <taxon>Pseudomonadati</taxon>
        <taxon>Pseudomonadota</taxon>
        <taxon>Gammaproteobacteria</taxon>
        <taxon>Pseudomonadales</taxon>
        <taxon>Pseudomonadaceae</taxon>
        <taxon>Pseudomonas</taxon>
    </lineage>
</organism>
<dbReference type="AlphaFoldDB" id="A0A423GIJ9"/>